<dbReference type="AlphaFoldDB" id="A0A9P7YPB8"/>
<dbReference type="InterPro" id="IPR002347">
    <property type="entry name" value="SDR_fam"/>
</dbReference>
<comment type="caution">
    <text evidence="1">The sequence shown here is derived from an EMBL/GenBank/DDBJ whole genome shotgun (WGS) entry which is preliminary data.</text>
</comment>
<dbReference type="InterPro" id="IPR036291">
    <property type="entry name" value="NAD(P)-bd_dom_sf"/>
</dbReference>
<proteinExistence type="predicted"/>
<reference evidence="1" key="1">
    <citation type="journal article" date="2021" name="IMA Fungus">
        <title>Genomic characterization of three marine fungi, including Emericellopsis atlantica sp. nov. with signatures of a generalist lifestyle and marine biomass degradation.</title>
        <authorList>
            <person name="Hagestad O.C."/>
            <person name="Hou L."/>
            <person name="Andersen J.H."/>
            <person name="Hansen E.H."/>
            <person name="Altermark B."/>
            <person name="Li C."/>
            <person name="Kuhnert E."/>
            <person name="Cox R.J."/>
            <person name="Crous P.W."/>
            <person name="Spatafora J.W."/>
            <person name="Lail K."/>
            <person name="Amirebrahimi M."/>
            <person name="Lipzen A."/>
            <person name="Pangilinan J."/>
            <person name="Andreopoulos W."/>
            <person name="Hayes R.D."/>
            <person name="Ng V."/>
            <person name="Grigoriev I.V."/>
            <person name="Jackson S.A."/>
            <person name="Sutton T.D.S."/>
            <person name="Dobson A.D.W."/>
            <person name="Rama T."/>
        </authorList>
    </citation>
    <scope>NUCLEOTIDE SEQUENCE</scope>
    <source>
        <strain evidence="1">TRa018bII</strain>
    </source>
</reference>
<accession>A0A9P7YPB8</accession>
<name>A0A9P7YPB8_9HELO</name>
<dbReference type="SUPFAM" id="SSF51735">
    <property type="entry name" value="NAD(P)-binding Rossmann-fold domains"/>
    <property type="match status" value="1"/>
</dbReference>
<protein>
    <submittedName>
        <fullName evidence="1">Oxidoreductase ucpA</fullName>
    </submittedName>
</protein>
<dbReference type="Proteomes" id="UP000824998">
    <property type="component" value="Unassembled WGS sequence"/>
</dbReference>
<dbReference type="EMBL" id="MU251390">
    <property type="protein sequence ID" value="KAG9237232.1"/>
    <property type="molecule type" value="Genomic_DNA"/>
</dbReference>
<sequence>MTALEEGSESCRPLHTTGGGFLYYKLSKKNIHITGAGKGIGHYAVVINARSLLALEEVTGEIYAINPNVEVLLLHIDFPDEFTIAASWAEIKEKYGHADVLETNIKGAFLMTHAFQQILPQDHPATIIAVFSTLAIATVPSLSSLSLSKFSILQLGAFITAECSNVTAVGIYPRIVHTNTVTKELKPFAHITFELAGVVEVRLATEKARFLSRRYVSSNWSVDEHTKEEIMSEGKLLVGIKGKFRVG</sequence>
<organism evidence="1 2">
    <name type="scientific">Amylocarpus encephaloides</name>
    <dbReference type="NCBI Taxonomy" id="45428"/>
    <lineage>
        <taxon>Eukaryota</taxon>
        <taxon>Fungi</taxon>
        <taxon>Dikarya</taxon>
        <taxon>Ascomycota</taxon>
        <taxon>Pezizomycotina</taxon>
        <taxon>Leotiomycetes</taxon>
        <taxon>Helotiales</taxon>
        <taxon>Helotiales incertae sedis</taxon>
        <taxon>Amylocarpus</taxon>
    </lineage>
</organism>
<gene>
    <name evidence="1" type="ORF">BJ875DRAFT_533028</name>
</gene>
<evidence type="ECO:0000313" key="2">
    <source>
        <dbReference type="Proteomes" id="UP000824998"/>
    </source>
</evidence>
<keyword evidence="2" id="KW-1185">Reference proteome</keyword>
<evidence type="ECO:0000313" key="1">
    <source>
        <dbReference type="EMBL" id="KAG9237232.1"/>
    </source>
</evidence>
<dbReference type="OrthoDB" id="1933717at2759"/>
<dbReference type="Gene3D" id="3.40.50.720">
    <property type="entry name" value="NAD(P)-binding Rossmann-like Domain"/>
    <property type="match status" value="2"/>
</dbReference>
<dbReference type="Pfam" id="PF00106">
    <property type="entry name" value="adh_short"/>
    <property type="match status" value="1"/>
</dbReference>